<reference evidence="2" key="1">
    <citation type="submission" date="2018-06" db="EMBL/GenBank/DDBJ databases">
        <authorList>
            <person name="Zhirakovskaya E."/>
        </authorList>
    </citation>
    <scope>NUCLEOTIDE SEQUENCE</scope>
</reference>
<dbReference type="InterPro" id="IPR007029">
    <property type="entry name" value="YHS_dom"/>
</dbReference>
<dbReference type="Pfam" id="PF04945">
    <property type="entry name" value="YHS"/>
    <property type="match status" value="1"/>
</dbReference>
<dbReference type="AlphaFoldDB" id="A0A3B1ASX5"/>
<dbReference type="Gene3D" id="1.10.620.20">
    <property type="entry name" value="Ribonucleotide Reductase, subunit A"/>
    <property type="match status" value="1"/>
</dbReference>
<sequence length="164" mass="18747">MIRNKNIHNCPVCNMVTNLDCLSSEYRSEKFFFCSEQCLERFTANPGVYIGGRGIPSAKQRGERCIKRRTLKLDSVVPVEMAENIINDLQAMMGVIEVDVDADKINIIYDLIEVTTKQIETVLEKTGNNASKKYGEVLKRAFIHYNEETIMDNLEHNADLHSHH</sequence>
<dbReference type="EMBL" id="UOFR01000043">
    <property type="protein sequence ID" value="VAW97094.1"/>
    <property type="molecule type" value="Genomic_DNA"/>
</dbReference>
<feature type="domain" description="YHS" evidence="1">
    <location>
        <begin position="11"/>
        <end position="51"/>
    </location>
</feature>
<gene>
    <name evidence="2" type="ORF">MNBD_GAMMA21-847</name>
</gene>
<name>A0A3B1ASX5_9ZZZZ</name>
<dbReference type="GO" id="GO:0016491">
    <property type="term" value="F:oxidoreductase activity"/>
    <property type="evidence" value="ECO:0007669"/>
    <property type="project" value="InterPro"/>
</dbReference>
<evidence type="ECO:0000313" key="2">
    <source>
        <dbReference type="EMBL" id="VAW97094.1"/>
    </source>
</evidence>
<protein>
    <recommendedName>
        <fullName evidence="1">YHS domain-containing protein</fullName>
    </recommendedName>
</protein>
<dbReference type="InterPro" id="IPR012348">
    <property type="entry name" value="RNR-like"/>
</dbReference>
<evidence type="ECO:0000259" key="1">
    <source>
        <dbReference type="Pfam" id="PF04945"/>
    </source>
</evidence>
<organism evidence="2">
    <name type="scientific">hydrothermal vent metagenome</name>
    <dbReference type="NCBI Taxonomy" id="652676"/>
    <lineage>
        <taxon>unclassified sequences</taxon>
        <taxon>metagenomes</taxon>
        <taxon>ecological metagenomes</taxon>
    </lineage>
</organism>
<proteinExistence type="predicted"/>
<accession>A0A3B1ASX5</accession>